<name>A0ABW0MWP4_9ACTN</name>
<keyword evidence="2" id="KW-1185">Reference proteome</keyword>
<organism evidence="1 2">
    <name type="scientific">Nocardioides caricicola</name>
    <dbReference type="NCBI Taxonomy" id="634770"/>
    <lineage>
        <taxon>Bacteria</taxon>
        <taxon>Bacillati</taxon>
        <taxon>Actinomycetota</taxon>
        <taxon>Actinomycetes</taxon>
        <taxon>Propionibacteriales</taxon>
        <taxon>Nocardioidaceae</taxon>
        <taxon>Nocardioides</taxon>
    </lineage>
</organism>
<proteinExistence type="predicted"/>
<dbReference type="Proteomes" id="UP001595956">
    <property type="component" value="Unassembled WGS sequence"/>
</dbReference>
<protein>
    <submittedName>
        <fullName evidence="1">Uncharacterized protein</fullName>
    </submittedName>
</protein>
<evidence type="ECO:0000313" key="2">
    <source>
        <dbReference type="Proteomes" id="UP001595956"/>
    </source>
</evidence>
<dbReference type="EMBL" id="JBHSMD010000001">
    <property type="protein sequence ID" value="MFC5492291.1"/>
    <property type="molecule type" value="Genomic_DNA"/>
</dbReference>
<comment type="caution">
    <text evidence="1">The sequence shown here is derived from an EMBL/GenBank/DDBJ whole genome shotgun (WGS) entry which is preliminary data.</text>
</comment>
<gene>
    <name evidence="1" type="ORF">ACFPKY_04225</name>
</gene>
<reference evidence="2" key="1">
    <citation type="journal article" date="2019" name="Int. J. Syst. Evol. Microbiol.">
        <title>The Global Catalogue of Microorganisms (GCM) 10K type strain sequencing project: providing services to taxonomists for standard genome sequencing and annotation.</title>
        <authorList>
            <consortium name="The Broad Institute Genomics Platform"/>
            <consortium name="The Broad Institute Genome Sequencing Center for Infectious Disease"/>
            <person name="Wu L."/>
            <person name="Ma J."/>
        </authorList>
    </citation>
    <scope>NUCLEOTIDE SEQUENCE [LARGE SCALE GENOMIC DNA]</scope>
    <source>
        <strain evidence="2">KACC 13778</strain>
    </source>
</reference>
<evidence type="ECO:0000313" key="1">
    <source>
        <dbReference type="EMBL" id="MFC5492291.1"/>
    </source>
</evidence>
<accession>A0ABW0MWP4</accession>
<dbReference type="RefSeq" id="WP_345176685.1">
    <property type="nucleotide sequence ID" value="NZ_BAABFQ010000006.1"/>
</dbReference>
<sequence length="399" mass="44363">MDVYISEPPAPNPPALLRGRFSPDQGTFALLIGAAEKVRGKRTRKTVSIPFFHCLGKNLGTVGSYTGQTSEFRAQIRHWFAAYDARHLVVFNGEVLFPATMEAVFQYAATVPEVTFVCEPGGYERTRGAVHAAGIDTTRLPWDDLLARLPLVPDPDPLPDPAYEMEHLPTVDFLLFRHYARTLNTADRFAAIDDDYRSAYQAALTVEPDLDTVVAMLAETTWNATTTAPIMVALRAAQVALLTRGWHLDAHQDKAIGTLCSVRSPNPTDAHWRALHGYVRTQRVAGVALYLLDVPPDDLNTVTVGQVEGFLRDGRLRGRPIPDLARPLLKAHLSLRRSEGAADSDAFLNQKGERRHLDDLIDARRHLGIPIDARFLRGGSLSHTQRPLWRFGLKLRDLT</sequence>